<evidence type="ECO:0000313" key="4">
    <source>
        <dbReference type="EMBL" id="PPU82504.1"/>
    </source>
</evidence>
<dbReference type="CDD" id="cd05288">
    <property type="entry name" value="PGDH"/>
    <property type="match status" value="1"/>
</dbReference>
<reference evidence="4 5" key="1">
    <citation type="submission" date="2016-08" db="EMBL/GenBank/DDBJ databases">
        <authorList>
            <person name="Seilhamer J.J."/>
        </authorList>
    </citation>
    <scope>NUCLEOTIDE SEQUENCE [LARGE SCALE GENOMIC DNA]</scope>
    <source>
        <strain evidence="4 5">CFBP4641</strain>
    </source>
</reference>
<dbReference type="Proteomes" id="UP000247346">
    <property type="component" value="Unassembled WGS sequence"/>
</dbReference>
<dbReference type="AlphaFoldDB" id="A0A2P5Z418"/>
<dbReference type="Gene3D" id="3.40.50.720">
    <property type="entry name" value="NAD(P)-binding Rossmann-like Domain"/>
    <property type="match status" value="1"/>
</dbReference>
<sequence>MTAPTQTTRIVLASRPQGAPGTDNFRTEQVPLEAPGPGQVLLRNRWLSLDPYMRGRMSDAPSYAPPVQLGETMVGSTVAEVLQSNSPDHAPGDLVLVQNGGWQTHLVVDGASLRRKLDPNSPLPPSTALGVYGMPGFTAYAGLHEIGKPQSGETVAVAAATGPVGATVAQIAKLRGAKVIAIAGGAEKCRYLREELGVDVALDHRAKDFAEQLRAAATDGIDVYFENVGGHVFDAVLPLLNDFARVPVCGTIATYNANGALPPGPDRLPALMGQVLRQRLTLRGFIVGDFVKLYPEFLREMGAWLADGRVRYREHVVDGLENAPQAFIDMLSGGNFGKLVVRLGD</sequence>
<comment type="caution">
    <text evidence="4">The sequence shown here is derived from an EMBL/GenBank/DDBJ whole genome shotgun (WGS) entry which is preliminary data.</text>
</comment>
<dbReference type="EMBL" id="MDEK01000008">
    <property type="protein sequence ID" value="PPU82504.1"/>
    <property type="molecule type" value="Genomic_DNA"/>
</dbReference>
<dbReference type="SMART" id="SM00829">
    <property type="entry name" value="PKS_ER"/>
    <property type="match status" value="1"/>
</dbReference>
<dbReference type="SUPFAM" id="SSF50129">
    <property type="entry name" value="GroES-like"/>
    <property type="match status" value="1"/>
</dbReference>
<dbReference type="FunFam" id="3.40.50.720:FF:000121">
    <property type="entry name" value="Prostaglandin reductase 2"/>
    <property type="match status" value="1"/>
</dbReference>
<dbReference type="Pfam" id="PF00107">
    <property type="entry name" value="ADH_zinc_N"/>
    <property type="match status" value="1"/>
</dbReference>
<keyword evidence="1" id="KW-0560">Oxidoreductase</keyword>
<dbReference type="Gene3D" id="3.90.180.10">
    <property type="entry name" value="Medium-chain alcohol dehydrogenases, catalytic domain"/>
    <property type="match status" value="1"/>
</dbReference>
<dbReference type="InterPro" id="IPR041694">
    <property type="entry name" value="ADH_N_2"/>
</dbReference>
<dbReference type="InterPro" id="IPR036291">
    <property type="entry name" value="NAD(P)-bd_dom_sf"/>
</dbReference>
<dbReference type="PANTHER" id="PTHR43205:SF7">
    <property type="entry name" value="PROSTAGLANDIN REDUCTASE 1"/>
    <property type="match status" value="1"/>
</dbReference>
<feature type="region of interest" description="Disordered" evidence="2">
    <location>
        <begin position="1"/>
        <end position="24"/>
    </location>
</feature>
<dbReference type="PANTHER" id="PTHR43205">
    <property type="entry name" value="PROSTAGLANDIN REDUCTASE"/>
    <property type="match status" value="1"/>
</dbReference>
<dbReference type="GeneID" id="93880984"/>
<dbReference type="InterPro" id="IPR013149">
    <property type="entry name" value="ADH-like_C"/>
</dbReference>
<evidence type="ECO:0000259" key="3">
    <source>
        <dbReference type="SMART" id="SM00829"/>
    </source>
</evidence>
<organism evidence="4 5">
    <name type="scientific">Xanthomonas sacchari</name>
    <dbReference type="NCBI Taxonomy" id="56458"/>
    <lineage>
        <taxon>Bacteria</taxon>
        <taxon>Pseudomonadati</taxon>
        <taxon>Pseudomonadota</taxon>
        <taxon>Gammaproteobacteria</taxon>
        <taxon>Lysobacterales</taxon>
        <taxon>Lysobacteraceae</taxon>
        <taxon>Xanthomonas</taxon>
    </lineage>
</organism>
<evidence type="ECO:0000313" key="5">
    <source>
        <dbReference type="Proteomes" id="UP000247346"/>
    </source>
</evidence>
<evidence type="ECO:0000256" key="2">
    <source>
        <dbReference type="SAM" id="MobiDB-lite"/>
    </source>
</evidence>
<name>A0A2P5Z418_9XANT</name>
<protein>
    <submittedName>
        <fullName evidence="4">NADP-dependent oxidoreductase</fullName>
    </submittedName>
</protein>
<dbReference type="InterPro" id="IPR020843">
    <property type="entry name" value="ER"/>
</dbReference>
<gene>
    <name evidence="4" type="ORF">XsacCFBP4641_10040</name>
</gene>
<dbReference type="InterPro" id="IPR011032">
    <property type="entry name" value="GroES-like_sf"/>
</dbReference>
<dbReference type="RefSeq" id="WP_010343708.1">
    <property type="nucleotide sequence ID" value="NZ_CP132343.1"/>
</dbReference>
<feature type="domain" description="Enoyl reductase (ER)" evidence="3">
    <location>
        <begin position="21"/>
        <end position="341"/>
    </location>
</feature>
<dbReference type="Pfam" id="PF16884">
    <property type="entry name" value="ADH_N_2"/>
    <property type="match status" value="1"/>
</dbReference>
<dbReference type="OrthoDB" id="9805663at2"/>
<dbReference type="SUPFAM" id="SSF51735">
    <property type="entry name" value="NAD(P)-binding Rossmann-fold domains"/>
    <property type="match status" value="1"/>
</dbReference>
<dbReference type="InterPro" id="IPR045010">
    <property type="entry name" value="MDR_fam"/>
</dbReference>
<dbReference type="GO" id="GO:0016628">
    <property type="term" value="F:oxidoreductase activity, acting on the CH-CH group of donors, NAD or NADP as acceptor"/>
    <property type="evidence" value="ECO:0007669"/>
    <property type="project" value="InterPro"/>
</dbReference>
<evidence type="ECO:0000256" key="1">
    <source>
        <dbReference type="ARBA" id="ARBA00023002"/>
    </source>
</evidence>
<proteinExistence type="predicted"/>
<accession>A0A2P5Z418</accession>